<gene>
    <name evidence="10" type="ORF">SAMN05421677_10737</name>
</gene>
<evidence type="ECO:0000256" key="3">
    <source>
        <dbReference type="ARBA" id="ARBA00022448"/>
    </source>
</evidence>
<proteinExistence type="inferred from homology"/>
<name>A0A1H0LJ11_HALAD</name>
<feature type="transmembrane region" description="Helical" evidence="8">
    <location>
        <begin position="6"/>
        <end position="28"/>
    </location>
</feature>
<dbReference type="CDD" id="cd06261">
    <property type="entry name" value="TM_PBP2"/>
    <property type="match status" value="1"/>
</dbReference>
<dbReference type="AlphaFoldDB" id="A0A1H0LJ11"/>
<feature type="transmembrane region" description="Helical" evidence="8">
    <location>
        <begin position="210"/>
        <end position="235"/>
    </location>
</feature>
<dbReference type="EMBL" id="FNIZ01000007">
    <property type="protein sequence ID" value="SDO68154.1"/>
    <property type="molecule type" value="Genomic_DNA"/>
</dbReference>
<evidence type="ECO:0000313" key="11">
    <source>
        <dbReference type="Proteomes" id="UP000198860"/>
    </source>
</evidence>
<dbReference type="GO" id="GO:0055085">
    <property type="term" value="P:transmembrane transport"/>
    <property type="evidence" value="ECO:0007669"/>
    <property type="project" value="InterPro"/>
</dbReference>
<evidence type="ECO:0000256" key="2">
    <source>
        <dbReference type="ARBA" id="ARBA00007069"/>
    </source>
</evidence>
<feature type="domain" description="ABC transmembrane type-1" evidence="9">
    <location>
        <begin position="46"/>
        <end position="227"/>
    </location>
</feature>
<evidence type="ECO:0000259" key="9">
    <source>
        <dbReference type="PROSITE" id="PS50928"/>
    </source>
</evidence>
<feature type="transmembrane region" description="Helical" evidence="8">
    <location>
        <begin position="92"/>
        <end position="120"/>
    </location>
</feature>
<dbReference type="PROSITE" id="PS50928">
    <property type="entry name" value="ABC_TM1"/>
    <property type="match status" value="1"/>
</dbReference>
<feature type="transmembrane region" description="Helical" evidence="8">
    <location>
        <begin position="49"/>
        <end position="72"/>
    </location>
</feature>
<feature type="transmembrane region" description="Helical" evidence="8">
    <location>
        <begin position="175"/>
        <end position="198"/>
    </location>
</feature>
<evidence type="ECO:0000256" key="5">
    <source>
        <dbReference type="ARBA" id="ARBA00022970"/>
    </source>
</evidence>
<keyword evidence="6 8" id="KW-1133">Transmembrane helix</keyword>
<dbReference type="PANTHER" id="PTHR30177">
    <property type="entry name" value="GLYCINE BETAINE/L-PROLINE TRANSPORT SYSTEM PERMEASE PROTEIN PROW"/>
    <property type="match status" value="1"/>
</dbReference>
<dbReference type="Pfam" id="PF00528">
    <property type="entry name" value="BPD_transp_1"/>
    <property type="match status" value="1"/>
</dbReference>
<evidence type="ECO:0000256" key="8">
    <source>
        <dbReference type="RuleBase" id="RU363032"/>
    </source>
</evidence>
<dbReference type="GO" id="GO:0006865">
    <property type="term" value="P:amino acid transport"/>
    <property type="evidence" value="ECO:0007669"/>
    <property type="project" value="UniProtKB-KW"/>
</dbReference>
<dbReference type="SUPFAM" id="SSF161098">
    <property type="entry name" value="MetI-like"/>
    <property type="match status" value="1"/>
</dbReference>
<protein>
    <submittedName>
        <fullName evidence="10">Osmoprotectant transport system permease protein</fullName>
    </submittedName>
</protein>
<accession>A0A1H0LJ11</accession>
<comment type="subcellular location">
    <subcellularLocation>
        <location evidence="1 8">Cell membrane</location>
        <topology evidence="1 8">Multi-pass membrane protein</topology>
    </subcellularLocation>
</comment>
<keyword evidence="3 8" id="KW-0813">Transport</keyword>
<dbReference type="PANTHER" id="PTHR30177:SF4">
    <property type="entry name" value="OSMOPROTECTANT IMPORT PERMEASE PROTEIN OSMW"/>
    <property type="match status" value="1"/>
</dbReference>
<evidence type="ECO:0000256" key="6">
    <source>
        <dbReference type="ARBA" id="ARBA00022989"/>
    </source>
</evidence>
<evidence type="ECO:0000313" key="10">
    <source>
        <dbReference type="EMBL" id="SDO68154.1"/>
    </source>
</evidence>
<dbReference type="FunFam" id="1.10.3720.10:FF:000001">
    <property type="entry name" value="Glycine betaine ABC transporter, permease"/>
    <property type="match status" value="1"/>
</dbReference>
<organism evidence="10 11">
    <name type="scientific">Halobacillus aidingensis</name>
    <dbReference type="NCBI Taxonomy" id="240303"/>
    <lineage>
        <taxon>Bacteria</taxon>
        <taxon>Bacillati</taxon>
        <taxon>Bacillota</taxon>
        <taxon>Bacilli</taxon>
        <taxon>Bacillales</taxon>
        <taxon>Bacillaceae</taxon>
        <taxon>Halobacillus</taxon>
    </lineage>
</organism>
<dbReference type="GO" id="GO:0031460">
    <property type="term" value="P:glycine betaine transport"/>
    <property type="evidence" value="ECO:0007669"/>
    <property type="project" value="TreeGrafter"/>
</dbReference>
<keyword evidence="11" id="KW-1185">Reference proteome</keyword>
<reference evidence="11" key="1">
    <citation type="submission" date="2016-10" db="EMBL/GenBank/DDBJ databases">
        <authorList>
            <person name="Varghese N."/>
            <person name="Submissions S."/>
        </authorList>
    </citation>
    <scope>NUCLEOTIDE SEQUENCE [LARGE SCALE GENOMIC DNA]</scope>
    <source>
        <strain evidence="11">CGMCC 1.3703</strain>
    </source>
</reference>
<evidence type="ECO:0000256" key="4">
    <source>
        <dbReference type="ARBA" id="ARBA00022692"/>
    </source>
</evidence>
<keyword evidence="4 8" id="KW-0812">Transmembrane</keyword>
<dbReference type="OrthoDB" id="9801163at2"/>
<dbReference type="GO" id="GO:0005886">
    <property type="term" value="C:plasma membrane"/>
    <property type="evidence" value="ECO:0007669"/>
    <property type="project" value="UniProtKB-SubCell"/>
</dbReference>
<dbReference type="RefSeq" id="WP_089652115.1">
    <property type="nucleotide sequence ID" value="NZ_FNIZ01000007.1"/>
</dbReference>
<keyword evidence="5" id="KW-0029">Amino-acid transport</keyword>
<evidence type="ECO:0000256" key="7">
    <source>
        <dbReference type="ARBA" id="ARBA00023136"/>
    </source>
</evidence>
<dbReference type="InterPro" id="IPR000515">
    <property type="entry name" value="MetI-like"/>
</dbReference>
<sequence length="250" mass="26806">MNAKKVTSYVIRLILWTLVIAFFFWAISENMFGKIFEEPGKFMELLGRHLELVSISAGLAILTSVPLGILITRPSFRRSEWLIVNIANLGQTIPSLAVLALAMGFLGIGLKAAIVALYIYSLLPILQNTIAGLDSVRPEMKDAAKGMGLTPAQVLFKIELPAAASSIIAGIRTAVVLNIGTAALAYLIGGGGLGVWIFTGIQLFDNQTLISGAVPVTLLAVLVDLLFRGIEYLLVPKGIRLARKSAMESV</sequence>
<comment type="similarity">
    <text evidence="2">Belongs to the binding-protein-dependent transport system permease family. CysTW subfamily.</text>
</comment>
<dbReference type="Proteomes" id="UP000198860">
    <property type="component" value="Unassembled WGS sequence"/>
</dbReference>
<dbReference type="InterPro" id="IPR035906">
    <property type="entry name" value="MetI-like_sf"/>
</dbReference>
<dbReference type="Gene3D" id="1.10.3720.10">
    <property type="entry name" value="MetI-like"/>
    <property type="match status" value="1"/>
</dbReference>
<keyword evidence="7 8" id="KW-0472">Membrane</keyword>
<dbReference type="InterPro" id="IPR051204">
    <property type="entry name" value="ABC_transp_perm/SBD"/>
</dbReference>
<dbReference type="STRING" id="240303.SAMN05421677_10737"/>
<evidence type="ECO:0000256" key="1">
    <source>
        <dbReference type="ARBA" id="ARBA00004651"/>
    </source>
</evidence>